<organism evidence="1">
    <name type="scientific">Siphoviridae sp. ctZPw9</name>
    <dbReference type="NCBI Taxonomy" id="2826383"/>
    <lineage>
        <taxon>Viruses</taxon>
        <taxon>Duplodnaviria</taxon>
        <taxon>Heunggongvirae</taxon>
        <taxon>Uroviricota</taxon>
        <taxon>Caudoviricetes</taxon>
    </lineage>
</organism>
<evidence type="ECO:0000313" key="1">
    <source>
        <dbReference type="EMBL" id="DAD74794.1"/>
    </source>
</evidence>
<proteinExistence type="predicted"/>
<dbReference type="EMBL" id="BK014765">
    <property type="protein sequence ID" value="DAD74794.1"/>
    <property type="molecule type" value="Genomic_DNA"/>
</dbReference>
<name>A0A8S5LXZ5_9CAUD</name>
<accession>A0A8S5LXZ5</accession>
<protein>
    <submittedName>
        <fullName evidence="1">Uncharacterized protein</fullName>
    </submittedName>
</protein>
<reference evidence="1" key="1">
    <citation type="journal article" date="2021" name="Proc. Natl. Acad. Sci. U.S.A.">
        <title>A Catalog of Tens of Thousands of Viruses from Human Metagenomes Reveals Hidden Associations with Chronic Diseases.</title>
        <authorList>
            <person name="Tisza M.J."/>
            <person name="Buck C.B."/>
        </authorList>
    </citation>
    <scope>NUCLEOTIDE SEQUENCE</scope>
    <source>
        <strain evidence="1">CtZPw9</strain>
    </source>
</reference>
<sequence length="269" mass="30055">MPVRGGSTEQVNYSFANRQVQQSATGARRFSFYGRPQALKDFSLSFRVAGREREKIEMMLMNAAYDVNSLSTYYPMTIFPAGAQVENLLTERDSIMLPASVNGGSVRAGGDFEENDETVFYRDLYTIKSQVRIVEQQPMPFGRQEYNFSAVLSPGSSIQIHWLMSGNKNATYTLERSGADGIFPTRKSIWFVPENNPIHISVTAIKGDVGYPCLTTGRDMKPWTPGRCIQNVALTELSSQKLRGMQGLPPIYEYQCKFIEVGAGRGKVV</sequence>